<evidence type="ECO:0000313" key="1">
    <source>
        <dbReference type="EMBL" id="KIM73007.1"/>
    </source>
</evidence>
<protein>
    <submittedName>
        <fullName evidence="1">Uncharacterized protein</fullName>
    </submittedName>
</protein>
<accession>A0A0C3B6Q3</accession>
<name>A0A0C3B6Q3_PILCF</name>
<proteinExistence type="predicted"/>
<evidence type="ECO:0000313" key="2">
    <source>
        <dbReference type="Proteomes" id="UP000054166"/>
    </source>
</evidence>
<gene>
    <name evidence="1" type="ORF">PILCRDRAFT_93241</name>
</gene>
<reference evidence="1 2" key="1">
    <citation type="submission" date="2014-04" db="EMBL/GenBank/DDBJ databases">
        <authorList>
            <consortium name="DOE Joint Genome Institute"/>
            <person name="Kuo A."/>
            <person name="Tarkka M."/>
            <person name="Buscot F."/>
            <person name="Kohler A."/>
            <person name="Nagy L.G."/>
            <person name="Floudas D."/>
            <person name="Copeland A."/>
            <person name="Barry K.W."/>
            <person name="Cichocki N."/>
            <person name="Veneault-Fourrey C."/>
            <person name="LaButti K."/>
            <person name="Lindquist E.A."/>
            <person name="Lipzen A."/>
            <person name="Lundell T."/>
            <person name="Morin E."/>
            <person name="Murat C."/>
            <person name="Sun H."/>
            <person name="Tunlid A."/>
            <person name="Henrissat B."/>
            <person name="Grigoriev I.V."/>
            <person name="Hibbett D.S."/>
            <person name="Martin F."/>
            <person name="Nordberg H.P."/>
            <person name="Cantor M.N."/>
            <person name="Hua S.X."/>
        </authorList>
    </citation>
    <scope>NUCLEOTIDE SEQUENCE [LARGE SCALE GENOMIC DNA]</scope>
    <source>
        <strain evidence="1 2">F 1598</strain>
    </source>
</reference>
<dbReference type="Proteomes" id="UP000054166">
    <property type="component" value="Unassembled WGS sequence"/>
</dbReference>
<reference evidence="2" key="2">
    <citation type="submission" date="2015-01" db="EMBL/GenBank/DDBJ databases">
        <title>Evolutionary Origins and Diversification of the Mycorrhizal Mutualists.</title>
        <authorList>
            <consortium name="DOE Joint Genome Institute"/>
            <consortium name="Mycorrhizal Genomics Consortium"/>
            <person name="Kohler A."/>
            <person name="Kuo A."/>
            <person name="Nagy L.G."/>
            <person name="Floudas D."/>
            <person name="Copeland A."/>
            <person name="Barry K.W."/>
            <person name="Cichocki N."/>
            <person name="Veneault-Fourrey C."/>
            <person name="LaButti K."/>
            <person name="Lindquist E.A."/>
            <person name="Lipzen A."/>
            <person name="Lundell T."/>
            <person name="Morin E."/>
            <person name="Murat C."/>
            <person name="Riley R."/>
            <person name="Ohm R."/>
            <person name="Sun H."/>
            <person name="Tunlid A."/>
            <person name="Henrissat B."/>
            <person name="Grigoriev I.V."/>
            <person name="Hibbett D.S."/>
            <person name="Martin F."/>
        </authorList>
    </citation>
    <scope>NUCLEOTIDE SEQUENCE [LARGE SCALE GENOMIC DNA]</scope>
    <source>
        <strain evidence="2">F 1598</strain>
    </source>
</reference>
<dbReference type="EMBL" id="KN833097">
    <property type="protein sequence ID" value="KIM73007.1"/>
    <property type="molecule type" value="Genomic_DNA"/>
</dbReference>
<dbReference type="HOGENOM" id="CLU_1384632_0_0_1"/>
<dbReference type="InParanoid" id="A0A0C3B6Q3"/>
<organism evidence="1 2">
    <name type="scientific">Piloderma croceum (strain F 1598)</name>
    <dbReference type="NCBI Taxonomy" id="765440"/>
    <lineage>
        <taxon>Eukaryota</taxon>
        <taxon>Fungi</taxon>
        <taxon>Dikarya</taxon>
        <taxon>Basidiomycota</taxon>
        <taxon>Agaricomycotina</taxon>
        <taxon>Agaricomycetes</taxon>
        <taxon>Agaricomycetidae</taxon>
        <taxon>Atheliales</taxon>
        <taxon>Atheliaceae</taxon>
        <taxon>Piloderma</taxon>
    </lineage>
</organism>
<keyword evidence="2" id="KW-1185">Reference proteome</keyword>
<sequence>MADTTVHTPTRSPLPQHLVYFSKPAKQRRMAYGYIIDWNIAKAHGETLWNTPEAQQSLVWSVELSYVKHMNALCRAHWPRVHLEPVKFDGMIYSCIALADTVGSWNSAGDEKPPQEVIEKIKLLLETDDEPKCSGVACYWKIGDIWGFLQEGGSRLAKDTLCVSGRACECSKIDSTKHTLAASSEATRYCQQAGLSR</sequence>
<dbReference type="OrthoDB" id="2976172at2759"/>
<dbReference type="AlphaFoldDB" id="A0A0C3B6Q3"/>